<feature type="compositionally biased region" description="Basic and acidic residues" evidence="1">
    <location>
        <begin position="588"/>
        <end position="598"/>
    </location>
</feature>
<keyword evidence="3" id="KW-1185">Reference proteome</keyword>
<name>A0A9P1I720_9PELO</name>
<dbReference type="EMBL" id="CANHGI010000001">
    <property type="protein sequence ID" value="CAI5439363.1"/>
    <property type="molecule type" value="Genomic_DNA"/>
</dbReference>
<dbReference type="Gene3D" id="3.10.110.10">
    <property type="entry name" value="Ubiquitin Conjugating Enzyme"/>
    <property type="match status" value="1"/>
</dbReference>
<dbReference type="SUPFAM" id="SSF48371">
    <property type="entry name" value="ARM repeat"/>
    <property type="match status" value="1"/>
</dbReference>
<protein>
    <submittedName>
        <fullName evidence="2">Uncharacterized protein</fullName>
    </submittedName>
</protein>
<dbReference type="InterPro" id="IPR016024">
    <property type="entry name" value="ARM-type_fold"/>
</dbReference>
<reference evidence="2" key="1">
    <citation type="submission" date="2022-11" db="EMBL/GenBank/DDBJ databases">
        <authorList>
            <person name="Kikuchi T."/>
        </authorList>
    </citation>
    <scope>NUCLEOTIDE SEQUENCE</scope>
    <source>
        <strain evidence="2">PS1010</strain>
    </source>
</reference>
<dbReference type="Proteomes" id="UP001152747">
    <property type="component" value="Unassembled WGS sequence"/>
</dbReference>
<dbReference type="AlphaFoldDB" id="A0A9P1I720"/>
<feature type="region of interest" description="Disordered" evidence="1">
    <location>
        <begin position="588"/>
        <end position="649"/>
    </location>
</feature>
<dbReference type="InterPro" id="IPR016135">
    <property type="entry name" value="UBQ-conjugating_enzyme/RWD"/>
</dbReference>
<gene>
    <name evidence="2" type="ORF">CAMP_LOCUS2000</name>
</gene>
<dbReference type="OrthoDB" id="5798326at2759"/>
<evidence type="ECO:0000256" key="1">
    <source>
        <dbReference type="SAM" id="MobiDB-lite"/>
    </source>
</evidence>
<evidence type="ECO:0000313" key="2">
    <source>
        <dbReference type="EMBL" id="CAI5439363.1"/>
    </source>
</evidence>
<sequence>MDLEKLVGLTLHGKSEQETQIFEECFRLVGSQKTEKEHDIGFCLLARMVEKASPNTLRSFQSRLANRFAQISDKFTLAGCLFVREVLVKNPKSGDLHSTTVSKIINQCIDVGVQTEDPTIRALASDLFGLRANSNQHIAQLINTIAALQNPQKTSNSSDILELSTFGISSLKVSLQNLLFECLAWSLGQIQISGISIDRKNMISCIENGIKMKETRHVAFVCLRSLCANAKWSILPMIPRIVSSLISDLDNIDSDLIETLAFISQIFGPINSTLYKHFYVLFSAIKQPLHLQKFAVPAANLFANIIEHSAAFVKPEIFISVQKLICELAIRFVDVDLYQMILAAFMALGNEYVPSPLQFGEPGNDDFTVELSIKFTDPEGIPETTIDGIDEKFEVTRIFEAIEKMKAVAEENLCMVMVFAIVSAMQEEIEELLNGNVVTPKSLRAWKEKLDAERKAANESAEKERLAALDGRLTDGKTIVLEGCHFEFVGYDVDTGAQDKVEIDESLFDKEMRTQSPPFSTGPCNILIAQVVCSRTKSHSEITQNLRKMCQIAARPRVTDIANIKAKKTISLKEAAVIQEEIVEKAENMEISENPKELEEADNLSENEEEEDDEEEIQIIEPEPKKEAENKRKSAETPEKVEVQPKKKQKVVVKEVNLLAGEQSVDDILNFFRSLIIFG</sequence>
<organism evidence="2 3">
    <name type="scientific">Caenorhabditis angaria</name>
    <dbReference type="NCBI Taxonomy" id="860376"/>
    <lineage>
        <taxon>Eukaryota</taxon>
        <taxon>Metazoa</taxon>
        <taxon>Ecdysozoa</taxon>
        <taxon>Nematoda</taxon>
        <taxon>Chromadorea</taxon>
        <taxon>Rhabditida</taxon>
        <taxon>Rhabditina</taxon>
        <taxon>Rhabditomorpha</taxon>
        <taxon>Rhabditoidea</taxon>
        <taxon>Rhabditidae</taxon>
        <taxon>Peloderinae</taxon>
        <taxon>Caenorhabditis</taxon>
    </lineage>
</organism>
<comment type="caution">
    <text evidence="2">The sequence shown here is derived from an EMBL/GenBank/DDBJ whole genome shotgun (WGS) entry which is preliminary data.</text>
</comment>
<proteinExistence type="predicted"/>
<accession>A0A9P1I720</accession>
<feature type="compositionally biased region" description="Basic and acidic residues" evidence="1">
    <location>
        <begin position="622"/>
        <end position="645"/>
    </location>
</feature>
<feature type="compositionally biased region" description="Acidic residues" evidence="1">
    <location>
        <begin position="599"/>
        <end position="618"/>
    </location>
</feature>
<evidence type="ECO:0000313" key="3">
    <source>
        <dbReference type="Proteomes" id="UP001152747"/>
    </source>
</evidence>